<dbReference type="GO" id="GO:0030570">
    <property type="term" value="F:pectate lyase activity"/>
    <property type="evidence" value="ECO:0007669"/>
    <property type="project" value="InterPro"/>
</dbReference>
<dbReference type="GO" id="GO:0000272">
    <property type="term" value="P:polysaccharide catabolic process"/>
    <property type="evidence" value="ECO:0007669"/>
    <property type="project" value="UniProtKB-KW"/>
</dbReference>
<dbReference type="STRING" id="100816.A0A175VP10"/>
<feature type="domain" description="Pectate lyase" evidence="5">
    <location>
        <begin position="29"/>
        <end position="229"/>
    </location>
</feature>
<keyword evidence="4" id="KW-0119">Carbohydrate metabolism</keyword>
<name>A0A175VP10_9PEZI</name>
<protein>
    <submittedName>
        <fullName evidence="6">Pectate lyase A</fullName>
    </submittedName>
</protein>
<keyword evidence="4" id="KW-0964">Secreted</keyword>
<organism evidence="6 7">
    <name type="scientific">Madurella mycetomatis</name>
    <dbReference type="NCBI Taxonomy" id="100816"/>
    <lineage>
        <taxon>Eukaryota</taxon>
        <taxon>Fungi</taxon>
        <taxon>Dikarya</taxon>
        <taxon>Ascomycota</taxon>
        <taxon>Pezizomycotina</taxon>
        <taxon>Sordariomycetes</taxon>
        <taxon>Sordariomycetidae</taxon>
        <taxon>Sordariales</taxon>
        <taxon>Sordariales incertae sedis</taxon>
        <taxon>Madurella</taxon>
    </lineage>
</organism>
<sequence>RQEGLEIATYDDACNIGYCSINGATIGGWGANYTTVSTLVDFSNAVSASGPGVIIVEGAISGDAEVIIGSSKSIVGIGLYLNGSRNVILRNLKIANAQGPAVSIENSRSIWVDHCDLSSQANQGSETDDSLIRITRGSDYLTVTGTVFRDHSQAVLVGHADSNGEEDKGKFHVTFARNYFQNVESAISYRFGTGHIFNSYYENVVDGINTRMGAELLIESSVFEESGRAVFSENSTEIGYATIRDVMFGDSSSSAPAGNMTSNSVPYPYDWYVWETDQVRASVVSQAGQKLEFLVWD</sequence>
<comment type="caution">
    <text evidence="6">The sequence shown here is derived from an EMBL/GenBank/DDBJ whole genome shotgun (WGS) entry which is preliminary data.</text>
</comment>
<dbReference type="Proteomes" id="UP000078237">
    <property type="component" value="Unassembled WGS sequence"/>
</dbReference>
<dbReference type="OrthoDB" id="1637350at2759"/>
<dbReference type="InterPro" id="IPR012334">
    <property type="entry name" value="Pectin_lyas_fold"/>
</dbReference>
<dbReference type="VEuPathDB" id="FungiDB:MMYC01_210032"/>
<dbReference type="PANTHER" id="PTHR31683">
    <property type="entry name" value="PECTATE LYASE 18-RELATED"/>
    <property type="match status" value="1"/>
</dbReference>
<dbReference type="Pfam" id="PF00544">
    <property type="entry name" value="Pectate_lyase_4"/>
    <property type="match status" value="1"/>
</dbReference>
<dbReference type="AlphaFoldDB" id="A0A175VP10"/>
<keyword evidence="3 4" id="KW-0456">Lyase</keyword>
<dbReference type="GO" id="GO:0005576">
    <property type="term" value="C:extracellular region"/>
    <property type="evidence" value="ECO:0007669"/>
    <property type="project" value="UniProtKB-SubCell"/>
</dbReference>
<dbReference type="PANTHER" id="PTHR31683:SF18">
    <property type="entry name" value="PECTATE LYASE 21-RELATED"/>
    <property type="match status" value="1"/>
</dbReference>
<dbReference type="InterPro" id="IPR045032">
    <property type="entry name" value="PEL"/>
</dbReference>
<dbReference type="SMART" id="SM00656">
    <property type="entry name" value="Amb_all"/>
    <property type="match status" value="1"/>
</dbReference>
<evidence type="ECO:0000313" key="6">
    <source>
        <dbReference type="EMBL" id="KXX73246.1"/>
    </source>
</evidence>
<proteinExistence type="inferred from homology"/>
<evidence type="ECO:0000256" key="2">
    <source>
        <dbReference type="ARBA" id="ARBA00022729"/>
    </source>
</evidence>
<dbReference type="Gene3D" id="2.160.20.10">
    <property type="entry name" value="Single-stranded right-handed beta-helix, Pectin lyase-like"/>
    <property type="match status" value="1"/>
</dbReference>
<comment type="similarity">
    <text evidence="1 4">Belongs to the polysaccharide lyase 1 family.</text>
</comment>
<dbReference type="SUPFAM" id="SSF51126">
    <property type="entry name" value="Pectin lyase-like"/>
    <property type="match status" value="1"/>
</dbReference>
<evidence type="ECO:0000256" key="3">
    <source>
        <dbReference type="ARBA" id="ARBA00023239"/>
    </source>
</evidence>
<gene>
    <name evidence="6" type="ORF">MMYC01_210032</name>
</gene>
<dbReference type="EMBL" id="LCTW02000508">
    <property type="protein sequence ID" value="KXX73246.1"/>
    <property type="molecule type" value="Genomic_DNA"/>
</dbReference>
<comment type="subcellular location">
    <subcellularLocation>
        <location evidence="4">Secreted</location>
    </subcellularLocation>
</comment>
<feature type="non-terminal residue" evidence="6">
    <location>
        <position position="1"/>
    </location>
</feature>
<evidence type="ECO:0000256" key="1">
    <source>
        <dbReference type="ARBA" id="ARBA00010980"/>
    </source>
</evidence>
<dbReference type="InterPro" id="IPR002022">
    <property type="entry name" value="Pec_lyase"/>
</dbReference>
<reference evidence="6 7" key="1">
    <citation type="journal article" date="2016" name="Genome Announc.">
        <title>Genome Sequence of Madurella mycetomatis mm55, Isolated from a Human Mycetoma Case in Sudan.</title>
        <authorList>
            <person name="Smit S."/>
            <person name="Derks M.F."/>
            <person name="Bervoets S."/>
            <person name="Fahal A."/>
            <person name="van Leeuwen W."/>
            <person name="van Belkum A."/>
            <person name="van de Sande W.W."/>
        </authorList>
    </citation>
    <scope>NUCLEOTIDE SEQUENCE [LARGE SCALE GENOMIC DNA]</scope>
    <source>
        <strain evidence="7">mm55</strain>
    </source>
</reference>
<dbReference type="InterPro" id="IPR011050">
    <property type="entry name" value="Pectin_lyase_fold/virulence"/>
</dbReference>
<evidence type="ECO:0000259" key="5">
    <source>
        <dbReference type="SMART" id="SM00656"/>
    </source>
</evidence>
<keyword evidence="7" id="KW-1185">Reference proteome</keyword>
<keyword evidence="4" id="KW-0624">Polysaccharide degradation</keyword>
<keyword evidence="2" id="KW-0732">Signal</keyword>
<evidence type="ECO:0000256" key="4">
    <source>
        <dbReference type="RuleBase" id="RU361173"/>
    </source>
</evidence>
<accession>A0A175VP10</accession>
<evidence type="ECO:0000313" key="7">
    <source>
        <dbReference type="Proteomes" id="UP000078237"/>
    </source>
</evidence>